<keyword evidence="5" id="KW-1185">Reference proteome</keyword>
<evidence type="ECO:0000313" key="5">
    <source>
        <dbReference type="Proteomes" id="UP000009049"/>
    </source>
</evidence>
<dbReference type="HOGENOM" id="CLU_171118_0_0_10"/>
<evidence type="ECO:0000313" key="4">
    <source>
        <dbReference type="EMBL" id="EAR16907.1"/>
    </source>
</evidence>
<evidence type="ECO:0000256" key="2">
    <source>
        <dbReference type="SAM" id="SignalP"/>
    </source>
</evidence>
<evidence type="ECO:0000256" key="1">
    <source>
        <dbReference type="ARBA" id="ARBA00022729"/>
    </source>
</evidence>
<sequence>MKQIYLLLFFMGTFGLAAQQTDAVAGSGEARIRLHPNPATANVVYIESDSAAPKTVRVYDLFGKVVLERRLSGDALAIDLLVPGVYMVRVEQKGRYATKKLVVR</sequence>
<protein>
    <recommendedName>
        <fullName evidence="3">Secretion system C-terminal sorting domain-containing protein</fullName>
    </recommendedName>
</protein>
<dbReference type="InterPro" id="IPR026444">
    <property type="entry name" value="Secre_tail"/>
</dbReference>
<feature type="signal peptide" evidence="2">
    <location>
        <begin position="1"/>
        <end position="17"/>
    </location>
</feature>
<dbReference type="RefSeq" id="WP_015753663.1">
    <property type="nucleotide sequence ID" value="NC_013222.1"/>
</dbReference>
<keyword evidence="1 2" id="KW-0732">Signal</keyword>
<dbReference type="OrthoDB" id="862563at2"/>
<feature type="domain" description="Secretion system C-terminal sorting" evidence="3">
    <location>
        <begin position="35"/>
        <end position="103"/>
    </location>
</feature>
<organism evidence="4 5">
    <name type="scientific">Robiginitalea biformata (strain ATCC BAA-864 / DSM 15991 / KCTC 12146 / HTCC2501)</name>
    <dbReference type="NCBI Taxonomy" id="313596"/>
    <lineage>
        <taxon>Bacteria</taxon>
        <taxon>Pseudomonadati</taxon>
        <taxon>Bacteroidota</taxon>
        <taxon>Flavobacteriia</taxon>
        <taxon>Flavobacteriales</taxon>
        <taxon>Flavobacteriaceae</taxon>
        <taxon>Robiginitalea</taxon>
    </lineage>
</organism>
<dbReference type="Pfam" id="PF18962">
    <property type="entry name" value="Por_Secre_tail"/>
    <property type="match status" value="1"/>
</dbReference>
<dbReference type="STRING" id="313596.RB2501_08395"/>
<dbReference type="eggNOG" id="COG2374">
    <property type="taxonomic scope" value="Bacteria"/>
</dbReference>
<dbReference type="Proteomes" id="UP000009049">
    <property type="component" value="Chromosome"/>
</dbReference>
<dbReference type="NCBIfam" id="TIGR04183">
    <property type="entry name" value="Por_Secre_tail"/>
    <property type="match status" value="1"/>
</dbReference>
<dbReference type="AlphaFoldDB" id="A4CIZ9"/>
<name>A4CIZ9_ROBBH</name>
<dbReference type="KEGG" id="rbi:RB2501_08395"/>
<proteinExistence type="predicted"/>
<evidence type="ECO:0000259" key="3">
    <source>
        <dbReference type="Pfam" id="PF18962"/>
    </source>
</evidence>
<reference evidence="4 5" key="1">
    <citation type="journal article" date="2009" name="J. Bacteriol.">
        <title>Complete genome sequence of Robiginitalea biformata HTCC2501.</title>
        <authorList>
            <person name="Oh H.M."/>
            <person name="Giovannoni S.J."/>
            <person name="Lee K."/>
            <person name="Ferriera S."/>
            <person name="Johnson J."/>
            <person name="Cho J.C."/>
        </authorList>
    </citation>
    <scope>NUCLEOTIDE SEQUENCE [LARGE SCALE GENOMIC DNA]</scope>
    <source>
        <strain evidence="5">ATCC BAA-864 / HTCC2501 / KCTC 12146</strain>
    </source>
</reference>
<dbReference type="EMBL" id="CP001712">
    <property type="protein sequence ID" value="EAR16907.1"/>
    <property type="molecule type" value="Genomic_DNA"/>
</dbReference>
<gene>
    <name evidence="4" type="ordered locus">RB2501_08395</name>
</gene>
<accession>A4CIZ9</accession>
<feature type="chain" id="PRO_5002667451" description="Secretion system C-terminal sorting domain-containing protein" evidence="2">
    <location>
        <begin position="18"/>
        <end position="104"/>
    </location>
</feature>